<reference evidence="3 4" key="1">
    <citation type="submission" date="2020-04" db="EMBL/GenBank/DDBJ databases">
        <authorList>
            <person name="Alioto T."/>
            <person name="Alioto T."/>
            <person name="Gomez Garrido J."/>
        </authorList>
    </citation>
    <scope>NUCLEOTIDE SEQUENCE [LARGE SCALE GENOMIC DNA]</scope>
</reference>
<feature type="chain" id="PRO_5035849430" description="GH18 domain-containing protein" evidence="1">
    <location>
        <begin position="20"/>
        <end position="442"/>
    </location>
</feature>
<dbReference type="GO" id="GO:0006032">
    <property type="term" value="P:chitin catabolic process"/>
    <property type="evidence" value="ECO:0007669"/>
    <property type="project" value="TreeGrafter"/>
</dbReference>
<evidence type="ECO:0000313" key="4">
    <source>
        <dbReference type="Proteomes" id="UP000494165"/>
    </source>
</evidence>
<dbReference type="PANTHER" id="PTHR11177">
    <property type="entry name" value="CHITINASE"/>
    <property type="match status" value="1"/>
</dbReference>
<dbReference type="OrthoDB" id="73875at2759"/>
<dbReference type="EMBL" id="CADEPI010000036">
    <property type="protein sequence ID" value="CAB3368213.1"/>
    <property type="molecule type" value="Genomic_DNA"/>
</dbReference>
<accession>A0A8S1CKR0</accession>
<dbReference type="GO" id="GO:0005975">
    <property type="term" value="P:carbohydrate metabolic process"/>
    <property type="evidence" value="ECO:0007669"/>
    <property type="project" value="InterPro"/>
</dbReference>
<dbReference type="GO" id="GO:0004568">
    <property type="term" value="F:chitinase activity"/>
    <property type="evidence" value="ECO:0007669"/>
    <property type="project" value="TreeGrafter"/>
</dbReference>
<dbReference type="PROSITE" id="PS51910">
    <property type="entry name" value="GH18_2"/>
    <property type="match status" value="1"/>
</dbReference>
<proteinExistence type="predicted"/>
<dbReference type="InterPro" id="IPR011583">
    <property type="entry name" value="Chitinase_II/V-like_cat"/>
</dbReference>
<sequence length="442" mass="49703">MQTGLIFAVVLVFQLSCRGGWILCMTDETIIMPRIIREVSIQRCVAECLGLVDQKKLCNFSQVSGGVLGDKCPENEFFNAAPSKKVLCSYSVWSLNALPFHETPIIKVCDFVLYIDLLRFNPGNSTISIAESEYQQLKSTLQYARVAGIKNILEIGGWGSALLFSKVGSNESIRDNFGAQLKGLLSDYSFDGVFIKWLYPNCPENTDCGIYKLDDKVGVKNMMKDLYQILKPSRKLLFYFANLNSAFLTFSAGDIYSPIADFVDYFVMDSFGQAGRWSMSIDVPTNLKKLKISFDFFKNKIKNNKDVVQKILILLNVGCLTFELKTPNAHKIGSGFVQKSNLPPLTSFADVCEAVRKNNFTVVKDITTQHYAYRDKVWYAFDDYQSLLEKARFLKSIDGAGFGLFNTDMDDAKNRCGCGKMPFLRMIGELLKGGECELDRCP</sequence>
<feature type="domain" description="GH18" evidence="2">
    <location>
        <begin position="84"/>
        <end position="434"/>
    </location>
</feature>
<evidence type="ECO:0000256" key="1">
    <source>
        <dbReference type="SAM" id="SignalP"/>
    </source>
</evidence>
<gene>
    <name evidence="3" type="ORF">CLODIP_2_CD08125</name>
</gene>
<dbReference type="SUPFAM" id="SSF51445">
    <property type="entry name" value="(Trans)glycosidases"/>
    <property type="match status" value="1"/>
</dbReference>
<dbReference type="Gene3D" id="3.20.20.80">
    <property type="entry name" value="Glycosidases"/>
    <property type="match status" value="1"/>
</dbReference>
<dbReference type="InterPro" id="IPR017853">
    <property type="entry name" value="GH"/>
</dbReference>
<dbReference type="Gene3D" id="3.10.50.10">
    <property type="match status" value="1"/>
</dbReference>
<dbReference type="Pfam" id="PF00704">
    <property type="entry name" value="Glyco_hydro_18"/>
    <property type="match status" value="1"/>
</dbReference>
<feature type="signal peptide" evidence="1">
    <location>
        <begin position="1"/>
        <end position="19"/>
    </location>
</feature>
<dbReference type="InterPro" id="IPR050314">
    <property type="entry name" value="Glycosyl_Hydrlase_18"/>
</dbReference>
<protein>
    <recommendedName>
        <fullName evidence="2">GH18 domain-containing protein</fullName>
    </recommendedName>
</protein>
<dbReference type="GO" id="GO:0008061">
    <property type="term" value="F:chitin binding"/>
    <property type="evidence" value="ECO:0007669"/>
    <property type="project" value="InterPro"/>
</dbReference>
<evidence type="ECO:0000259" key="2">
    <source>
        <dbReference type="PROSITE" id="PS51910"/>
    </source>
</evidence>
<dbReference type="GO" id="GO:0005576">
    <property type="term" value="C:extracellular region"/>
    <property type="evidence" value="ECO:0007669"/>
    <property type="project" value="TreeGrafter"/>
</dbReference>
<dbReference type="InterPro" id="IPR029070">
    <property type="entry name" value="Chitinase_insertion_sf"/>
</dbReference>
<dbReference type="SMART" id="SM00636">
    <property type="entry name" value="Glyco_18"/>
    <property type="match status" value="1"/>
</dbReference>
<keyword evidence="1" id="KW-0732">Signal</keyword>
<dbReference type="InterPro" id="IPR001223">
    <property type="entry name" value="Glyco_hydro18_cat"/>
</dbReference>
<keyword evidence="4" id="KW-1185">Reference proteome</keyword>
<evidence type="ECO:0000313" key="3">
    <source>
        <dbReference type="EMBL" id="CAB3368213.1"/>
    </source>
</evidence>
<comment type="caution">
    <text evidence="3">The sequence shown here is derived from an EMBL/GenBank/DDBJ whole genome shotgun (WGS) entry which is preliminary data.</text>
</comment>
<dbReference type="Proteomes" id="UP000494165">
    <property type="component" value="Unassembled WGS sequence"/>
</dbReference>
<name>A0A8S1CKR0_9INSE</name>
<dbReference type="PANTHER" id="PTHR11177:SF144">
    <property type="entry name" value="CHITINASE 5"/>
    <property type="match status" value="1"/>
</dbReference>
<organism evidence="3 4">
    <name type="scientific">Cloeon dipterum</name>
    <dbReference type="NCBI Taxonomy" id="197152"/>
    <lineage>
        <taxon>Eukaryota</taxon>
        <taxon>Metazoa</taxon>
        <taxon>Ecdysozoa</taxon>
        <taxon>Arthropoda</taxon>
        <taxon>Hexapoda</taxon>
        <taxon>Insecta</taxon>
        <taxon>Pterygota</taxon>
        <taxon>Palaeoptera</taxon>
        <taxon>Ephemeroptera</taxon>
        <taxon>Pisciforma</taxon>
        <taxon>Baetidae</taxon>
        <taxon>Cloeon</taxon>
    </lineage>
</organism>
<dbReference type="AlphaFoldDB" id="A0A8S1CKR0"/>